<accession>A6TLB0</accession>
<protein>
    <submittedName>
        <fullName evidence="5">Transcriptional regulator, XRE family</fullName>
    </submittedName>
</protein>
<dbReference type="CDD" id="cd00093">
    <property type="entry name" value="HTH_XRE"/>
    <property type="match status" value="1"/>
</dbReference>
<dbReference type="InterPro" id="IPR001387">
    <property type="entry name" value="Cro/C1-type_HTH"/>
</dbReference>
<evidence type="ECO:0000256" key="2">
    <source>
        <dbReference type="ARBA" id="ARBA00023125"/>
    </source>
</evidence>
<dbReference type="KEGG" id="amt:Amet_0753"/>
<evidence type="ECO:0000256" key="1">
    <source>
        <dbReference type="ARBA" id="ARBA00023015"/>
    </source>
</evidence>
<proteinExistence type="predicted"/>
<dbReference type="Gene3D" id="1.10.260.40">
    <property type="entry name" value="lambda repressor-like DNA-binding domains"/>
    <property type="match status" value="1"/>
</dbReference>
<dbReference type="InterPro" id="IPR050807">
    <property type="entry name" value="TransReg_Diox_bact_type"/>
</dbReference>
<dbReference type="eggNOG" id="COG1396">
    <property type="taxonomic scope" value="Bacteria"/>
</dbReference>
<evidence type="ECO:0000259" key="4">
    <source>
        <dbReference type="PROSITE" id="PS50943"/>
    </source>
</evidence>
<dbReference type="Pfam" id="PF01381">
    <property type="entry name" value="HTH_3"/>
    <property type="match status" value="1"/>
</dbReference>
<dbReference type="GO" id="GO:0005829">
    <property type="term" value="C:cytosol"/>
    <property type="evidence" value="ECO:0007669"/>
    <property type="project" value="TreeGrafter"/>
</dbReference>
<name>A6TLB0_ALKMQ</name>
<dbReference type="RefSeq" id="WP_012062021.1">
    <property type="nucleotide sequence ID" value="NC_009633.1"/>
</dbReference>
<dbReference type="InterPro" id="IPR010982">
    <property type="entry name" value="Lambda_DNA-bd_dom_sf"/>
</dbReference>
<dbReference type="OrthoDB" id="9813152at2"/>
<dbReference type="PANTHER" id="PTHR46797:SF23">
    <property type="entry name" value="HTH-TYPE TRANSCRIPTIONAL REGULATOR SUTR"/>
    <property type="match status" value="1"/>
</dbReference>
<dbReference type="STRING" id="293826.Amet_0753"/>
<dbReference type="PANTHER" id="PTHR46797">
    <property type="entry name" value="HTH-TYPE TRANSCRIPTIONAL REGULATOR"/>
    <property type="match status" value="1"/>
</dbReference>
<dbReference type="SMART" id="SM00530">
    <property type="entry name" value="HTH_XRE"/>
    <property type="match status" value="1"/>
</dbReference>
<dbReference type="EMBL" id="CP000724">
    <property type="protein sequence ID" value="ABR46978.1"/>
    <property type="molecule type" value="Genomic_DNA"/>
</dbReference>
<organism evidence="5 6">
    <name type="scientific">Alkaliphilus metalliredigens (strain QYMF)</name>
    <dbReference type="NCBI Taxonomy" id="293826"/>
    <lineage>
        <taxon>Bacteria</taxon>
        <taxon>Bacillati</taxon>
        <taxon>Bacillota</taxon>
        <taxon>Clostridia</taxon>
        <taxon>Peptostreptococcales</taxon>
        <taxon>Natronincolaceae</taxon>
        <taxon>Alkaliphilus</taxon>
    </lineage>
</organism>
<keyword evidence="1" id="KW-0805">Transcription regulation</keyword>
<sequence>MSIDLKLIGNKIRKERILLDLTLEELAEILDLSPSYMGLIERGQRGVSIETLYKLSTTLNVTTDYLLSPADEKACDTRLSCNVLYQKILTHIKKYNTKELKFLLEFIELKNKHDSQFLKRGL</sequence>
<keyword evidence="6" id="KW-1185">Reference proteome</keyword>
<dbReference type="Proteomes" id="UP000001572">
    <property type="component" value="Chromosome"/>
</dbReference>
<dbReference type="GO" id="GO:0003700">
    <property type="term" value="F:DNA-binding transcription factor activity"/>
    <property type="evidence" value="ECO:0007669"/>
    <property type="project" value="TreeGrafter"/>
</dbReference>
<evidence type="ECO:0000313" key="6">
    <source>
        <dbReference type="Proteomes" id="UP000001572"/>
    </source>
</evidence>
<dbReference type="PROSITE" id="PS50943">
    <property type="entry name" value="HTH_CROC1"/>
    <property type="match status" value="1"/>
</dbReference>
<dbReference type="SUPFAM" id="SSF47413">
    <property type="entry name" value="lambda repressor-like DNA-binding domains"/>
    <property type="match status" value="1"/>
</dbReference>
<feature type="domain" description="HTH cro/C1-type" evidence="4">
    <location>
        <begin position="12"/>
        <end position="66"/>
    </location>
</feature>
<keyword evidence="2" id="KW-0238">DNA-binding</keyword>
<reference evidence="6" key="1">
    <citation type="journal article" date="2016" name="Genome Announc.">
        <title>Complete genome sequence of Alkaliphilus metalliredigens strain QYMF, an alkaliphilic and metal-reducing bacterium isolated from borax-contaminated leachate ponds.</title>
        <authorList>
            <person name="Hwang C."/>
            <person name="Copeland A."/>
            <person name="Lucas S."/>
            <person name="Lapidus A."/>
            <person name="Barry K."/>
            <person name="Detter J.C."/>
            <person name="Glavina Del Rio T."/>
            <person name="Hammon N."/>
            <person name="Israni S."/>
            <person name="Dalin E."/>
            <person name="Tice H."/>
            <person name="Pitluck S."/>
            <person name="Chertkov O."/>
            <person name="Brettin T."/>
            <person name="Bruce D."/>
            <person name="Han C."/>
            <person name="Schmutz J."/>
            <person name="Larimer F."/>
            <person name="Land M.L."/>
            <person name="Hauser L."/>
            <person name="Kyrpides N."/>
            <person name="Mikhailova N."/>
            <person name="Ye Q."/>
            <person name="Zhou J."/>
            <person name="Richardson P."/>
            <person name="Fields M.W."/>
        </authorList>
    </citation>
    <scope>NUCLEOTIDE SEQUENCE [LARGE SCALE GENOMIC DNA]</scope>
    <source>
        <strain evidence="6">QYMF</strain>
    </source>
</reference>
<evidence type="ECO:0000313" key="5">
    <source>
        <dbReference type="EMBL" id="ABR46978.1"/>
    </source>
</evidence>
<evidence type="ECO:0000256" key="3">
    <source>
        <dbReference type="ARBA" id="ARBA00023163"/>
    </source>
</evidence>
<gene>
    <name evidence="5" type="ordered locus">Amet_0753</name>
</gene>
<dbReference type="GO" id="GO:0003677">
    <property type="term" value="F:DNA binding"/>
    <property type="evidence" value="ECO:0007669"/>
    <property type="project" value="UniProtKB-KW"/>
</dbReference>
<dbReference type="AlphaFoldDB" id="A6TLB0"/>
<dbReference type="HOGENOM" id="CLU_066192_17_6_9"/>
<keyword evidence="3" id="KW-0804">Transcription</keyword>